<dbReference type="OrthoDB" id="2084085at2"/>
<name>E6SLQ1_THEM7</name>
<sequence>MATGEHGQAPGTEPAAATTNGTAATATVARDLVALLSAQVEPWARLLEAARTKGRALVAGDVAAVESALVEENRWLEQIQRLEERRYQLQRDLATRWGLDARDLTWDELARRCPELGPQLGRLRQALRALVEGVDAVNRENRSLAQQGLAWARFALKTLVAGSGAAAPAYGRDGQRQWRPAGLSINRAY</sequence>
<proteinExistence type="predicted"/>
<dbReference type="Proteomes" id="UP000008915">
    <property type="component" value="Chromosome"/>
</dbReference>
<dbReference type="Gene3D" id="1.20.58.300">
    <property type="entry name" value="FlgN-like"/>
    <property type="match status" value="1"/>
</dbReference>
<dbReference type="KEGG" id="tmr:Tmar_0193"/>
<feature type="compositionally biased region" description="Low complexity" evidence="3">
    <location>
        <begin position="9"/>
        <end position="22"/>
    </location>
</feature>
<dbReference type="RefSeq" id="WP_013494623.1">
    <property type="nucleotide sequence ID" value="NC_014831.1"/>
</dbReference>
<dbReference type="STRING" id="644966.Tmar_0193"/>
<dbReference type="GO" id="GO:0044780">
    <property type="term" value="P:bacterial-type flagellum assembly"/>
    <property type="evidence" value="ECO:0007669"/>
    <property type="project" value="InterPro"/>
</dbReference>
<keyword evidence="2" id="KW-0175">Coiled coil</keyword>
<dbReference type="InterPro" id="IPR007809">
    <property type="entry name" value="FlgN-like"/>
</dbReference>
<evidence type="ECO:0000313" key="4">
    <source>
        <dbReference type="EMBL" id="ADU50318.1"/>
    </source>
</evidence>
<reference evidence="4 5" key="1">
    <citation type="journal article" date="2010" name="Stand. Genomic Sci.">
        <title>Complete genome sequence of Thermaerobacter marianensis type strain (7p75a).</title>
        <authorList>
            <person name="Han C."/>
            <person name="Gu W."/>
            <person name="Zhang X."/>
            <person name="Lapidus A."/>
            <person name="Nolan M."/>
            <person name="Copeland A."/>
            <person name="Lucas S."/>
            <person name="Del Rio T.G."/>
            <person name="Tice H."/>
            <person name="Cheng J.F."/>
            <person name="Tapia R."/>
            <person name="Goodwin L."/>
            <person name="Pitluck S."/>
            <person name="Pagani I."/>
            <person name="Ivanova N."/>
            <person name="Mavromatis K."/>
            <person name="Mikhailova N."/>
            <person name="Pati A."/>
            <person name="Chen A."/>
            <person name="Palaniappan K."/>
            <person name="Land M."/>
            <person name="Hauser L."/>
            <person name="Chang Y.J."/>
            <person name="Jeffries C.D."/>
            <person name="Schneider S."/>
            <person name="Rohde M."/>
            <person name="Goker M."/>
            <person name="Pukall R."/>
            <person name="Woyke T."/>
            <person name="Bristow J."/>
            <person name="Eisen J.A."/>
            <person name="Markowitz V."/>
            <person name="Hugenholtz P."/>
            <person name="Kyrpides N.C."/>
            <person name="Klenk H.P."/>
            <person name="Detter J.C."/>
        </authorList>
    </citation>
    <scope>NUCLEOTIDE SEQUENCE [LARGE SCALE GENOMIC DNA]</scope>
    <source>
        <strain evidence="5">ATCC 700841 / DSM 12885 / JCM 10246 / 7p75a</strain>
    </source>
</reference>
<accession>E6SLQ1</accession>
<dbReference type="Pfam" id="PF05130">
    <property type="entry name" value="FlgN"/>
    <property type="match status" value="1"/>
</dbReference>
<evidence type="ECO:0000256" key="2">
    <source>
        <dbReference type="SAM" id="Coils"/>
    </source>
</evidence>
<evidence type="ECO:0000313" key="5">
    <source>
        <dbReference type="Proteomes" id="UP000008915"/>
    </source>
</evidence>
<dbReference type="InterPro" id="IPR036679">
    <property type="entry name" value="FlgN-like_sf"/>
</dbReference>
<dbReference type="EMBL" id="CP002344">
    <property type="protein sequence ID" value="ADU50318.1"/>
    <property type="molecule type" value="Genomic_DNA"/>
</dbReference>
<dbReference type="SUPFAM" id="SSF140566">
    <property type="entry name" value="FlgN-like"/>
    <property type="match status" value="1"/>
</dbReference>
<feature type="region of interest" description="Disordered" evidence="3">
    <location>
        <begin position="1"/>
        <end position="22"/>
    </location>
</feature>
<dbReference type="HOGENOM" id="CLU_1433862_0_0_9"/>
<organism evidence="4 5">
    <name type="scientific">Thermaerobacter marianensis (strain ATCC 700841 / DSM 12885 / JCM 10246 / 7p75a)</name>
    <dbReference type="NCBI Taxonomy" id="644966"/>
    <lineage>
        <taxon>Bacteria</taxon>
        <taxon>Bacillati</taxon>
        <taxon>Bacillota</taxon>
        <taxon>Clostridia</taxon>
        <taxon>Eubacteriales</taxon>
        <taxon>Clostridiales Family XVII. Incertae Sedis</taxon>
        <taxon>Thermaerobacter</taxon>
    </lineage>
</organism>
<evidence type="ECO:0000256" key="1">
    <source>
        <dbReference type="ARBA" id="ARBA00022795"/>
    </source>
</evidence>
<gene>
    <name evidence="4" type="ordered locus">Tmar_0193</name>
</gene>
<keyword evidence="5" id="KW-1185">Reference proteome</keyword>
<feature type="coiled-coil region" evidence="2">
    <location>
        <begin position="65"/>
        <end position="92"/>
    </location>
</feature>
<keyword evidence="1" id="KW-1005">Bacterial flagellum biogenesis</keyword>
<protein>
    <submittedName>
        <fullName evidence="4">FlgN family protein</fullName>
    </submittedName>
</protein>
<evidence type="ECO:0000256" key="3">
    <source>
        <dbReference type="SAM" id="MobiDB-lite"/>
    </source>
</evidence>
<reference evidence="5" key="2">
    <citation type="journal article" date="2010" name="Stand. Genomic Sci.">
        <title>Complete genome sequence of Thermaerobacter marianensis type strain (7p75aT).</title>
        <authorList>
            <person name="Han C."/>
            <person name="Gu W."/>
            <person name="Zhang X."/>
            <person name="Lapidus A."/>
            <person name="Nolan M."/>
            <person name="Copeland A."/>
            <person name="Lucas S."/>
            <person name="Glavina Del Rio T."/>
            <person name="Tice H."/>
            <person name="Cheng J."/>
            <person name="Tapia R."/>
            <person name="Goodwin L."/>
            <person name="Pitluck S."/>
            <person name="Pagani I."/>
            <person name="Ivanova N."/>
            <person name="Mavromatis K."/>
            <person name="Mikhailova N."/>
            <person name="Pati A."/>
            <person name="Chen A."/>
            <person name="Palaniappan K."/>
            <person name="Land M."/>
            <person name="Hauser L."/>
            <person name="Chang Y."/>
            <person name="Jeffries C."/>
            <person name="Schneider S."/>
            <person name="Rohde M."/>
            <person name="Goker M."/>
            <person name="Pukall R."/>
            <person name="Woyke T."/>
            <person name="Bristow J."/>
            <person name="Eisen J."/>
            <person name="Markowitz V."/>
            <person name="Hugenholtz P."/>
            <person name="Kyrpides N."/>
            <person name="Klenk H."/>
            <person name="Detter J."/>
        </authorList>
    </citation>
    <scope>NUCLEOTIDE SEQUENCE [LARGE SCALE GENOMIC DNA]</scope>
    <source>
        <strain evidence="5">ATCC 700841 / DSM 12885 / JCM 10246 / 7p75a</strain>
    </source>
</reference>
<dbReference type="AlphaFoldDB" id="E6SLQ1"/>